<accession>A0AAJ0U1J4</accession>
<reference evidence="2" key="2">
    <citation type="journal article" date="2020" name="Microorganisms">
        <title>Osmotic Adaptation and Compatible Solute Biosynthesis of Phototrophic Bacteria as Revealed from Genome Analyses.</title>
        <authorList>
            <person name="Imhoff J.F."/>
            <person name="Rahn T."/>
            <person name="Kunzel S."/>
            <person name="Keller A."/>
            <person name="Neulinger S.C."/>
        </authorList>
    </citation>
    <scope>NUCLEOTIDE SEQUENCE</scope>
    <source>
        <strain evidence="2">DSM 11080</strain>
    </source>
</reference>
<dbReference type="Proteomes" id="UP001296776">
    <property type="component" value="Unassembled WGS sequence"/>
</dbReference>
<dbReference type="PANTHER" id="PTHR34107:SF4">
    <property type="entry name" value="SLL1222 PROTEIN"/>
    <property type="match status" value="1"/>
</dbReference>
<gene>
    <name evidence="2" type="ORF">CKO40_03020</name>
</gene>
<dbReference type="PANTHER" id="PTHR34107">
    <property type="entry name" value="SLL0198 PROTEIN-RELATED"/>
    <property type="match status" value="1"/>
</dbReference>
<dbReference type="Gene3D" id="3.90.1570.10">
    <property type="entry name" value="tt1808, chain A"/>
    <property type="match status" value="1"/>
</dbReference>
<dbReference type="Pfam" id="PF05685">
    <property type="entry name" value="Uma2"/>
    <property type="match status" value="1"/>
</dbReference>
<comment type="caution">
    <text evidence="2">The sequence shown here is derived from an EMBL/GenBank/DDBJ whole genome shotgun (WGS) entry which is preliminary data.</text>
</comment>
<dbReference type="EMBL" id="NRSJ01000003">
    <property type="protein sequence ID" value="MBK1703553.1"/>
    <property type="molecule type" value="Genomic_DNA"/>
</dbReference>
<evidence type="ECO:0000313" key="3">
    <source>
        <dbReference type="Proteomes" id="UP001296776"/>
    </source>
</evidence>
<sequence length="286" mass="32747">MPATAKALPTTDALRPSEDELMNADGRQVSETEYWAYYYAFPDKHYEWNNGRLQEKPVSDNLTYWIYSWLRALLDEFLKQHPIAKCTGLEHGFRLALSDRVVIRKPDLGVVRNDNPVPLGDFERSYRGIFDLCIEALSDSDRAARERDEVEKRHDYAQGGVREYYIIHHNPERLAFLSRGSDGGFQSVLGPDGLVRSEILPGFQFHIRDLLGHRPLAALRHDPVYRSFVYPQWQQEEQARQLAEAERDATRIAAVTKLHALGLDPMQIADALDIDRALVSAILEIC</sequence>
<dbReference type="AlphaFoldDB" id="A0AAJ0U1J4"/>
<reference evidence="2" key="1">
    <citation type="submission" date="2017-08" db="EMBL/GenBank/DDBJ databases">
        <authorList>
            <person name="Imhoff J.F."/>
            <person name="Rahn T."/>
            <person name="Kuenzel S."/>
            <person name="Neulinger S.C."/>
        </authorList>
    </citation>
    <scope>NUCLEOTIDE SEQUENCE</scope>
    <source>
        <strain evidence="2">DSM 11080</strain>
    </source>
</reference>
<protein>
    <recommendedName>
        <fullName evidence="1">Putative restriction endonuclease domain-containing protein</fullName>
    </recommendedName>
</protein>
<evidence type="ECO:0000313" key="2">
    <source>
        <dbReference type="EMBL" id="MBK1703553.1"/>
    </source>
</evidence>
<dbReference type="InterPro" id="IPR011335">
    <property type="entry name" value="Restrct_endonuc-II-like"/>
</dbReference>
<dbReference type="InterPro" id="IPR008538">
    <property type="entry name" value="Uma2"/>
</dbReference>
<dbReference type="InterPro" id="IPR012296">
    <property type="entry name" value="Nuclease_put_TT1808"/>
</dbReference>
<dbReference type="RefSeq" id="WP_200344588.1">
    <property type="nucleotide sequence ID" value="NZ_NRSJ01000003.1"/>
</dbReference>
<name>A0AAJ0U1J4_9GAMM</name>
<feature type="domain" description="Putative restriction endonuclease" evidence="1">
    <location>
        <begin position="37"/>
        <end position="206"/>
    </location>
</feature>
<evidence type="ECO:0000259" key="1">
    <source>
        <dbReference type="Pfam" id="PF05685"/>
    </source>
</evidence>
<keyword evidence="3" id="KW-1185">Reference proteome</keyword>
<proteinExistence type="predicted"/>
<dbReference type="CDD" id="cd06260">
    <property type="entry name" value="DUF820-like"/>
    <property type="match status" value="1"/>
</dbReference>
<dbReference type="SUPFAM" id="SSF52980">
    <property type="entry name" value="Restriction endonuclease-like"/>
    <property type="match status" value="1"/>
</dbReference>
<organism evidence="2 3">
    <name type="scientific">Halochromatium glycolicum</name>
    <dbReference type="NCBI Taxonomy" id="85075"/>
    <lineage>
        <taxon>Bacteria</taxon>
        <taxon>Pseudomonadati</taxon>
        <taxon>Pseudomonadota</taxon>
        <taxon>Gammaproteobacteria</taxon>
        <taxon>Chromatiales</taxon>
        <taxon>Chromatiaceae</taxon>
        <taxon>Halochromatium</taxon>
    </lineage>
</organism>